<dbReference type="EMBL" id="JABFJW010000618">
    <property type="protein sequence ID" value="NOK15050.1"/>
    <property type="molecule type" value="Genomic_DNA"/>
</dbReference>
<dbReference type="AlphaFoldDB" id="A0A7Y4K1F8"/>
<dbReference type="SUPFAM" id="SSF56801">
    <property type="entry name" value="Acetyl-CoA synthetase-like"/>
    <property type="match status" value="1"/>
</dbReference>
<accession>A0A7Y4K1F8</accession>
<dbReference type="InterPro" id="IPR020845">
    <property type="entry name" value="AMP-binding_CS"/>
</dbReference>
<dbReference type="GO" id="GO:0005829">
    <property type="term" value="C:cytosol"/>
    <property type="evidence" value="ECO:0007669"/>
    <property type="project" value="TreeGrafter"/>
</dbReference>
<comment type="cofactor">
    <cofactor evidence="1">
        <name>pantetheine 4'-phosphate</name>
        <dbReference type="ChEBI" id="CHEBI:47942"/>
    </cofactor>
</comment>
<dbReference type="RefSeq" id="WP_171422080.1">
    <property type="nucleotide sequence ID" value="NZ_JABFJW010000618.1"/>
</dbReference>
<dbReference type="Gene3D" id="3.30.559.30">
    <property type="entry name" value="Nonribosomal peptide synthetase, condensation domain"/>
    <property type="match status" value="1"/>
</dbReference>
<dbReference type="InterPro" id="IPR006162">
    <property type="entry name" value="Ppantetheine_attach_site"/>
</dbReference>
<gene>
    <name evidence="5" type="ORF">HNS30_39185</name>
</gene>
<dbReference type="InterPro" id="IPR000873">
    <property type="entry name" value="AMP-dep_synth/lig_dom"/>
</dbReference>
<dbReference type="PANTHER" id="PTHR45527:SF1">
    <property type="entry name" value="FATTY ACID SYNTHASE"/>
    <property type="match status" value="1"/>
</dbReference>
<dbReference type="InterPro" id="IPR001242">
    <property type="entry name" value="Condensation_dom"/>
</dbReference>
<dbReference type="SUPFAM" id="SSF52777">
    <property type="entry name" value="CoA-dependent acyltransferases"/>
    <property type="match status" value="2"/>
</dbReference>
<dbReference type="Pfam" id="PF00501">
    <property type="entry name" value="AMP-binding"/>
    <property type="match status" value="1"/>
</dbReference>
<dbReference type="PROSITE" id="PS50075">
    <property type="entry name" value="CARRIER"/>
    <property type="match status" value="1"/>
</dbReference>
<dbReference type="InterPro" id="IPR010071">
    <property type="entry name" value="AA_adenyl_dom"/>
</dbReference>
<reference evidence="5 6" key="1">
    <citation type="submission" date="2020-05" db="EMBL/GenBank/DDBJ databases">
        <authorList>
            <person name="Whitworth D."/>
        </authorList>
    </citation>
    <scope>NUCLEOTIDE SEQUENCE [LARGE SCALE GENOMIC DNA]</scope>
    <source>
        <strain evidence="5 6">CA046A</strain>
    </source>
</reference>
<keyword evidence="2" id="KW-0596">Phosphopantetheine</keyword>
<evidence type="ECO:0000256" key="2">
    <source>
        <dbReference type="ARBA" id="ARBA00022450"/>
    </source>
</evidence>
<dbReference type="PANTHER" id="PTHR45527">
    <property type="entry name" value="NONRIBOSOMAL PEPTIDE SYNTHETASE"/>
    <property type="match status" value="1"/>
</dbReference>
<evidence type="ECO:0000313" key="5">
    <source>
        <dbReference type="EMBL" id="NOK15050.1"/>
    </source>
</evidence>
<dbReference type="Gene3D" id="1.10.1200.10">
    <property type="entry name" value="ACP-like"/>
    <property type="match status" value="1"/>
</dbReference>
<dbReference type="NCBIfam" id="TIGR01733">
    <property type="entry name" value="AA-adenyl-dom"/>
    <property type="match status" value="1"/>
</dbReference>
<feature type="domain" description="Carrier" evidence="4">
    <location>
        <begin position="450"/>
        <end position="525"/>
    </location>
</feature>
<protein>
    <submittedName>
        <fullName evidence="5">Amino acid adenylation domain-containing protein</fullName>
    </submittedName>
</protein>
<dbReference type="Gene3D" id="2.30.38.10">
    <property type="entry name" value="Luciferase, Domain 3"/>
    <property type="match status" value="1"/>
</dbReference>
<organism evidence="5 6">
    <name type="scientific">Corallococcus exercitus</name>
    <dbReference type="NCBI Taxonomy" id="2316736"/>
    <lineage>
        <taxon>Bacteria</taxon>
        <taxon>Pseudomonadati</taxon>
        <taxon>Myxococcota</taxon>
        <taxon>Myxococcia</taxon>
        <taxon>Myxococcales</taxon>
        <taxon>Cystobacterineae</taxon>
        <taxon>Myxococcaceae</taxon>
        <taxon>Corallococcus</taxon>
    </lineage>
</organism>
<dbReference type="Pfam" id="PF00668">
    <property type="entry name" value="Condensation"/>
    <property type="match status" value="1"/>
</dbReference>
<dbReference type="GO" id="GO:0043041">
    <property type="term" value="P:amino acid activation for nonribosomal peptide biosynthetic process"/>
    <property type="evidence" value="ECO:0007669"/>
    <property type="project" value="TreeGrafter"/>
</dbReference>
<feature type="non-terminal residue" evidence="5">
    <location>
        <position position="984"/>
    </location>
</feature>
<dbReference type="SMART" id="SM00823">
    <property type="entry name" value="PKS_PP"/>
    <property type="match status" value="1"/>
</dbReference>
<evidence type="ECO:0000313" key="6">
    <source>
        <dbReference type="Proteomes" id="UP000528460"/>
    </source>
</evidence>
<dbReference type="FunFam" id="1.10.1200.10:FF:000016">
    <property type="entry name" value="Non-ribosomal peptide synthase"/>
    <property type="match status" value="1"/>
</dbReference>
<dbReference type="InterPro" id="IPR020806">
    <property type="entry name" value="PKS_PP-bd"/>
</dbReference>
<dbReference type="CDD" id="cd05930">
    <property type="entry name" value="A_NRPS"/>
    <property type="match status" value="1"/>
</dbReference>
<keyword evidence="3" id="KW-0597">Phosphoprotein</keyword>
<dbReference type="FunFam" id="3.40.50.980:FF:000001">
    <property type="entry name" value="Non-ribosomal peptide synthetase"/>
    <property type="match status" value="1"/>
</dbReference>
<dbReference type="PROSITE" id="PS00012">
    <property type="entry name" value="PHOSPHOPANTETHEINE"/>
    <property type="match status" value="1"/>
</dbReference>
<dbReference type="InterPro" id="IPR045851">
    <property type="entry name" value="AMP-bd_C_sf"/>
</dbReference>
<dbReference type="GO" id="GO:0031177">
    <property type="term" value="F:phosphopantetheine binding"/>
    <property type="evidence" value="ECO:0007669"/>
    <property type="project" value="InterPro"/>
</dbReference>
<evidence type="ECO:0000256" key="3">
    <source>
        <dbReference type="ARBA" id="ARBA00022553"/>
    </source>
</evidence>
<dbReference type="Pfam" id="PF13193">
    <property type="entry name" value="AMP-binding_C"/>
    <property type="match status" value="1"/>
</dbReference>
<dbReference type="GO" id="GO:0003824">
    <property type="term" value="F:catalytic activity"/>
    <property type="evidence" value="ECO:0007669"/>
    <property type="project" value="InterPro"/>
</dbReference>
<dbReference type="SUPFAM" id="SSF47336">
    <property type="entry name" value="ACP-like"/>
    <property type="match status" value="1"/>
</dbReference>
<dbReference type="InterPro" id="IPR009081">
    <property type="entry name" value="PP-bd_ACP"/>
</dbReference>
<dbReference type="Gene3D" id="3.30.559.10">
    <property type="entry name" value="Chloramphenicol acetyltransferase-like domain"/>
    <property type="match status" value="1"/>
</dbReference>
<dbReference type="InterPro" id="IPR025110">
    <property type="entry name" value="AMP-bd_C"/>
</dbReference>
<evidence type="ECO:0000256" key="1">
    <source>
        <dbReference type="ARBA" id="ARBA00001957"/>
    </source>
</evidence>
<dbReference type="Proteomes" id="UP000528460">
    <property type="component" value="Unassembled WGS sequence"/>
</dbReference>
<feature type="non-terminal residue" evidence="5">
    <location>
        <position position="1"/>
    </location>
</feature>
<dbReference type="GO" id="GO:0044550">
    <property type="term" value="P:secondary metabolite biosynthetic process"/>
    <property type="evidence" value="ECO:0007669"/>
    <property type="project" value="TreeGrafter"/>
</dbReference>
<evidence type="ECO:0000259" key="4">
    <source>
        <dbReference type="PROSITE" id="PS50075"/>
    </source>
</evidence>
<dbReference type="FunFam" id="2.30.38.10:FF:000001">
    <property type="entry name" value="Non-ribosomal peptide synthetase PvdI"/>
    <property type="match status" value="1"/>
</dbReference>
<sequence length="984" mass="106904">GVGPEVRVGLLVERSVEWVVGMLAVLKAGGAFVPVDVTLPALRVGELLEESGVALVLTREALADELPTGNAVLVLLDEDSARIARQPKTRPAKKVTPEGIAYVLFTSGSTGKPKGVMVRHGGLANMARAVAEAHGVKSEDRVLQFASPGFDASVAEVFSTLAAGASLCLAPREALMPGGALEKTVKQLGATVVTLTPTVLGQVEDGGLEGIRTLISAGEACPPALVRKWSEGRRMLNGYGPTEVTVCASVAALTSERVTVGKPLGNVRLYVLDEGQRPVGVGVVGELYVGGAGLARGYLGQPGLTAERFIPDGFSGEAGSRLYRTGDLVRWGEDGQVEYVGRRDGQVKVRGMRLEVGEIEGVLGTHPGVKQAAVVAKKEATGTKLWAYVVGDVEAGALREWLRERLPEHMVPAMYGTLEALPLTSSGKVDRAKLPALTAEATPRTNVFAAPRTPVEQLIADQWAELLKVERVGLHDNFFDLGGHSLIGTQVVSRLRELFGVELPLQQIFDAPTVALLSARVEGLRAQSEGASAMPPVSSVSRDGELPLSFAQQRLWFLDRLEPGSPLYNVPAAVRLSGALDVGVLEQCFSEILRRHEVLRTTFPVSRQTPVQEIHVEGRLPVVVRELTALDESGRHAEVLRLAEEEARKPFDLSQGPLVRAVLLKLGGTEHVLLLTMHHIVSDAWSTGILLRELGELYPAYLAGEQPSLPELAVQYADYAAWQRNWLNEERLASELGWWKMRLDGAPALLELPADHPRPAVQSHRGTHRVQRMPLELQEGVRRLARSEGVTPFMVLLAAFKALLSHVAGREDIVIGTDVAGRDHREVEGLIGFFINQLVLRTRVEKGASFRELLGRVRETTLSGYAHQHVPFEKLVEAINPERSLGHAPLFQVKLLLQNAPVPELRLPGLSLRGVDFETGTAKLDLIVSFTEGAEGLTGLWEYSTDLYEERTVRRWMEGFERVVRALVEKPEQRVGEVEWMGVE</sequence>
<dbReference type="Gene3D" id="3.30.300.30">
    <property type="match status" value="1"/>
</dbReference>
<dbReference type="FunFam" id="3.30.559.10:FF:000012">
    <property type="entry name" value="Non-ribosomal peptide synthetase"/>
    <property type="match status" value="1"/>
</dbReference>
<dbReference type="InterPro" id="IPR036736">
    <property type="entry name" value="ACP-like_sf"/>
</dbReference>
<dbReference type="Gene3D" id="3.40.50.980">
    <property type="match status" value="2"/>
</dbReference>
<dbReference type="CDD" id="cd19531">
    <property type="entry name" value="LCL_NRPS-like"/>
    <property type="match status" value="1"/>
</dbReference>
<comment type="caution">
    <text evidence="5">The sequence shown here is derived from an EMBL/GenBank/DDBJ whole genome shotgun (WGS) entry which is preliminary data.</text>
</comment>
<proteinExistence type="predicted"/>
<dbReference type="PROSITE" id="PS00455">
    <property type="entry name" value="AMP_BINDING"/>
    <property type="match status" value="1"/>
</dbReference>
<name>A0A7Y4K1F8_9BACT</name>
<dbReference type="InterPro" id="IPR023213">
    <property type="entry name" value="CAT-like_dom_sf"/>
</dbReference>
<dbReference type="GO" id="GO:0072330">
    <property type="term" value="P:monocarboxylic acid biosynthetic process"/>
    <property type="evidence" value="ECO:0007669"/>
    <property type="project" value="UniProtKB-ARBA"/>
</dbReference>
<dbReference type="Pfam" id="PF00550">
    <property type="entry name" value="PP-binding"/>
    <property type="match status" value="1"/>
</dbReference>